<evidence type="ECO:0000256" key="1">
    <source>
        <dbReference type="ARBA" id="ARBA00004651"/>
    </source>
</evidence>
<accession>A0AAV4JZE6</accession>
<feature type="transmembrane region" description="Helical" evidence="8">
    <location>
        <begin position="92"/>
        <end position="112"/>
    </location>
</feature>
<comment type="caution">
    <text evidence="9">The sequence shown here is derived from an EMBL/GenBank/DDBJ whole genome shotgun (WGS) entry which is preliminary data.</text>
</comment>
<evidence type="ECO:0000256" key="2">
    <source>
        <dbReference type="ARBA" id="ARBA00009142"/>
    </source>
</evidence>
<comment type="subcellular location">
    <subcellularLocation>
        <location evidence="1 8">Cell membrane</location>
        <topology evidence="1 8">Multi-pass membrane protein</topology>
    </subcellularLocation>
</comment>
<gene>
    <name evidence="10" type="ORF">GCM10008021_12600</name>
    <name evidence="9" type="ORF">GCM10010914_00880</name>
</gene>
<dbReference type="EMBL" id="BMMA01000001">
    <property type="protein sequence ID" value="GGI70595.1"/>
    <property type="molecule type" value="Genomic_DNA"/>
</dbReference>
<evidence type="ECO:0000313" key="11">
    <source>
        <dbReference type="Proteomes" id="UP000630135"/>
    </source>
</evidence>
<reference evidence="11" key="3">
    <citation type="journal article" date="2019" name="Int. J. Syst. Evol. Microbiol.">
        <title>The Global Catalogue of Microorganisms (GCM) 10K type strain sequencing project: providing services to taxonomists for standard genome sequencing and annotation.</title>
        <authorList>
            <consortium name="The Broad Institute Genomics Platform"/>
            <consortium name="The Broad Institute Genome Sequencing Center for Infectious Disease"/>
            <person name="Wu L."/>
            <person name="Ma J."/>
        </authorList>
    </citation>
    <scope>NUCLEOTIDE SEQUENCE [LARGE SCALE GENOMIC DNA]</scope>
    <source>
        <strain evidence="11">CGMCC 1.8884</strain>
    </source>
</reference>
<keyword evidence="4 8" id="KW-1003">Cell membrane</keyword>
<dbReference type="AlphaFoldDB" id="A0AAV4JZE6"/>
<protein>
    <recommendedName>
        <fullName evidence="8">Probable membrane transporter protein</fullName>
    </recommendedName>
</protein>
<proteinExistence type="inferred from homology"/>
<evidence type="ECO:0000313" key="9">
    <source>
        <dbReference type="EMBL" id="GGI70595.1"/>
    </source>
</evidence>
<keyword evidence="6 8" id="KW-1133">Transmembrane helix</keyword>
<comment type="similarity">
    <text evidence="2 8">Belongs to the 4-toluene sulfonate uptake permease (TSUP) (TC 2.A.102) family.</text>
</comment>
<keyword evidence="5 8" id="KW-0812">Transmembrane</keyword>
<dbReference type="Proteomes" id="UP000630135">
    <property type="component" value="Unassembled WGS sequence"/>
</dbReference>
<feature type="transmembrane region" description="Helical" evidence="8">
    <location>
        <begin position="203"/>
        <end position="228"/>
    </location>
</feature>
<feature type="transmembrane region" description="Helical" evidence="8">
    <location>
        <begin position="118"/>
        <end position="137"/>
    </location>
</feature>
<dbReference type="InterPro" id="IPR002781">
    <property type="entry name" value="TM_pro_TauE-like"/>
</dbReference>
<evidence type="ECO:0000313" key="10">
    <source>
        <dbReference type="EMBL" id="GGP29609.1"/>
    </source>
</evidence>
<evidence type="ECO:0000256" key="7">
    <source>
        <dbReference type="ARBA" id="ARBA00023136"/>
    </source>
</evidence>
<feature type="transmembrane region" description="Helical" evidence="8">
    <location>
        <begin position="149"/>
        <end position="167"/>
    </location>
</feature>
<evidence type="ECO:0000256" key="3">
    <source>
        <dbReference type="ARBA" id="ARBA00022448"/>
    </source>
</evidence>
<feature type="transmembrane region" description="Helical" evidence="8">
    <location>
        <begin position="248"/>
        <end position="266"/>
    </location>
</feature>
<dbReference type="PANTHER" id="PTHR30269:SF0">
    <property type="entry name" value="MEMBRANE TRANSPORTER PROTEIN YFCA-RELATED"/>
    <property type="match status" value="1"/>
</dbReference>
<organism evidence="9 12">
    <name type="scientific">Deinococcus wulumuqiensis</name>
    <dbReference type="NCBI Taxonomy" id="980427"/>
    <lineage>
        <taxon>Bacteria</taxon>
        <taxon>Thermotogati</taxon>
        <taxon>Deinococcota</taxon>
        <taxon>Deinococci</taxon>
        <taxon>Deinococcales</taxon>
        <taxon>Deinococcaceae</taxon>
        <taxon>Deinococcus</taxon>
    </lineage>
</organism>
<feature type="transmembrane region" description="Helical" evidence="8">
    <location>
        <begin position="173"/>
        <end position="191"/>
    </location>
</feature>
<evidence type="ECO:0000256" key="5">
    <source>
        <dbReference type="ARBA" id="ARBA00022692"/>
    </source>
</evidence>
<sequence length="268" mass="28339">MADPGCREREREGARLPPVPGPEVLLYGLPLAFLAGFIDAVAGGGGTITLPTLFFMGLPPAQVVATNKLLAIFGSASSTVQYWRKGHVDRALVLRLIPLALAGSALGAYLVRFVDPDAFKTLVGFVILGVGALVLANKNFGLEDRYPGLTPRVLALTLPGTFVIGMYDGFLGPGTGTFAMFLFALAGFNLVRSSGNARTVNFATNLGAFFAFLVGGHMVWWIGLPMGVANALGATLGARMAMLRGSAFVKWMYGLIVLLVAARLFLTR</sequence>
<reference evidence="10" key="1">
    <citation type="journal article" date="2014" name="Int. J. Syst. Evol. Microbiol.">
        <title>Complete genome of a new Firmicutes species belonging to the dominant human colonic microbiota ('Ruminococcus bicirculans') reveals two chromosomes and a selective capacity to utilize plant glucans.</title>
        <authorList>
            <consortium name="NISC Comparative Sequencing Program"/>
            <person name="Wegmann U."/>
            <person name="Louis P."/>
            <person name="Goesmann A."/>
            <person name="Henrissat B."/>
            <person name="Duncan S.H."/>
            <person name="Flint H.J."/>
        </authorList>
    </citation>
    <scope>NUCLEOTIDE SEQUENCE</scope>
    <source>
        <strain evidence="10">CGMCC 1.8884</strain>
    </source>
</reference>
<keyword evidence="3" id="KW-0813">Transport</keyword>
<dbReference type="InterPro" id="IPR052017">
    <property type="entry name" value="TSUP"/>
</dbReference>
<dbReference type="PANTHER" id="PTHR30269">
    <property type="entry name" value="TRANSMEMBRANE PROTEIN YFCA"/>
    <property type="match status" value="1"/>
</dbReference>
<reference evidence="9" key="2">
    <citation type="journal article" date="2014" name="Int. J. Syst. Evol. Microbiol.">
        <title>Complete genome sequence of Corynebacterium casei LMG S-19264T (=DSM 44701T), isolated from a smear-ripened cheese.</title>
        <authorList>
            <consortium name="US DOE Joint Genome Institute (JGI-PGF)"/>
            <person name="Walter F."/>
            <person name="Albersmeier A."/>
            <person name="Kalinowski J."/>
            <person name="Ruckert C."/>
        </authorList>
    </citation>
    <scope>NUCLEOTIDE SEQUENCE</scope>
    <source>
        <strain evidence="9">CGMCC 1.8885</strain>
    </source>
</reference>
<feature type="transmembrane region" description="Helical" evidence="8">
    <location>
        <begin position="24"/>
        <end position="50"/>
    </location>
</feature>
<dbReference type="GO" id="GO:0005886">
    <property type="term" value="C:plasma membrane"/>
    <property type="evidence" value="ECO:0007669"/>
    <property type="project" value="UniProtKB-SubCell"/>
</dbReference>
<name>A0AAV4JZE6_9DEIO</name>
<reference evidence="9" key="4">
    <citation type="submission" date="2023-08" db="EMBL/GenBank/DDBJ databases">
        <authorList>
            <person name="Sun Q."/>
            <person name="Zhou Y."/>
        </authorList>
    </citation>
    <scope>NUCLEOTIDE SEQUENCE</scope>
    <source>
        <strain evidence="10">CGMCC 1.8884</strain>
        <strain evidence="9">CGMCC 1.8885</strain>
    </source>
</reference>
<evidence type="ECO:0000256" key="8">
    <source>
        <dbReference type="RuleBase" id="RU363041"/>
    </source>
</evidence>
<keyword evidence="11" id="KW-1185">Reference proteome</keyword>
<dbReference type="EMBL" id="BMLZ01000012">
    <property type="protein sequence ID" value="GGP29609.1"/>
    <property type="molecule type" value="Genomic_DNA"/>
</dbReference>
<dbReference type="Pfam" id="PF01925">
    <property type="entry name" value="TauE"/>
    <property type="match status" value="1"/>
</dbReference>
<evidence type="ECO:0000256" key="4">
    <source>
        <dbReference type="ARBA" id="ARBA00022475"/>
    </source>
</evidence>
<evidence type="ECO:0000313" key="12">
    <source>
        <dbReference type="Proteomes" id="UP000652720"/>
    </source>
</evidence>
<dbReference type="Proteomes" id="UP000652720">
    <property type="component" value="Unassembled WGS sequence"/>
</dbReference>
<keyword evidence="7 8" id="KW-0472">Membrane</keyword>
<evidence type="ECO:0000256" key="6">
    <source>
        <dbReference type="ARBA" id="ARBA00022989"/>
    </source>
</evidence>